<dbReference type="InterPro" id="IPR051012">
    <property type="entry name" value="CellSynth/LPSAsmb/PSIAsmb"/>
</dbReference>
<dbReference type="InterPro" id="IPR011990">
    <property type="entry name" value="TPR-like_helical_dom_sf"/>
</dbReference>
<evidence type="ECO:0000256" key="2">
    <source>
        <dbReference type="ARBA" id="ARBA00022803"/>
    </source>
</evidence>
<feature type="region of interest" description="Disordered" evidence="4">
    <location>
        <begin position="31"/>
        <end position="54"/>
    </location>
</feature>
<dbReference type="PROSITE" id="PS50005">
    <property type="entry name" value="TPR"/>
    <property type="match status" value="1"/>
</dbReference>
<reference evidence="5 6" key="1">
    <citation type="submission" date="2023-09" db="EMBL/GenBank/DDBJ databases">
        <title>Pangenome analysis of Batrachochytrium dendrobatidis and related Chytrids.</title>
        <authorList>
            <person name="Yacoub M.N."/>
            <person name="Stajich J.E."/>
            <person name="James T.Y."/>
        </authorList>
    </citation>
    <scope>NUCLEOTIDE SEQUENCE [LARGE SCALE GENOMIC DNA]</scope>
    <source>
        <strain evidence="5 6">JEL0888</strain>
    </source>
</reference>
<keyword evidence="1" id="KW-0677">Repeat</keyword>
<accession>A0ABR4NA02</accession>
<evidence type="ECO:0000313" key="5">
    <source>
        <dbReference type="EMBL" id="KAL2916350.1"/>
    </source>
</evidence>
<dbReference type="Pfam" id="PF00515">
    <property type="entry name" value="TPR_1"/>
    <property type="match status" value="1"/>
</dbReference>
<evidence type="ECO:0000256" key="3">
    <source>
        <dbReference type="PROSITE-ProRule" id="PRU00339"/>
    </source>
</evidence>
<evidence type="ECO:0000256" key="4">
    <source>
        <dbReference type="SAM" id="MobiDB-lite"/>
    </source>
</evidence>
<evidence type="ECO:0000313" key="6">
    <source>
        <dbReference type="Proteomes" id="UP001527925"/>
    </source>
</evidence>
<sequence>MLARSLTRTLLTAARTVRMPRVHTCVRRTALRSMTSTPAARASTTEPASQSHDRQAIQAKLLFDEGMAKWNSQDVSGALMAFEKSVRTKPSSDAHYNLANCYHHMGDRQRALEHWKLSLEQQPRADAHVNIANALALFERKVDAAIPHYEAAVELEPEDGEIRYNFGVVLEAASRLDDAAEHFVIANKLGIAKAGERLERVLKKILSTKPDAPKKD</sequence>
<dbReference type="InterPro" id="IPR019734">
    <property type="entry name" value="TPR_rpt"/>
</dbReference>
<feature type="compositionally biased region" description="Polar residues" evidence="4">
    <location>
        <begin position="32"/>
        <end position="50"/>
    </location>
</feature>
<keyword evidence="2 3" id="KW-0802">TPR repeat</keyword>
<comment type="caution">
    <text evidence="5">The sequence shown here is derived from an EMBL/GenBank/DDBJ whole genome shotgun (WGS) entry which is preliminary data.</text>
</comment>
<dbReference type="Proteomes" id="UP001527925">
    <property type="component" value="Unassembled WGS sequence"/>
</dbReference>
<proteinExistence type="predicted"/>
<protein>
    <recommendedName>
        <fullName evidence="7">TPR-like protein</fullName>
    </recommendedName>
</protein>
<evidence type="ECO:0008006" key="7">
    <source>
        <dbReference type="Google" id="ProtNLM"/>
    </source>
</evidence>
<dbReference type="SMART" id="SM00028">
    <property type="entry name" value="TPR"/>
    <property type="match status" value="2"/>
</dbReference>
<dbReference type="PANTHER" id="PTHR45586:SF1">
    <property type="entry name" value="LIPOPOLYSACCHARIDE ASSEMBLY PROTEIN B"/>
    <property type="match status" value="1"/>
</dbReference>
<name>A0ABR4NA02_9FUNG</name>
<keyword evidence="6" id="KW-1185">Reference proteome</keyword>
<dbReference type="PANTHER" id="PTHR45586">
    <property type="entry name" value="TPR REPEAT-CONTAINING PROTEIN PA4667"/>
    <property type="match status" value="1"/>
</dbReference>
<evidence type="ECO:0000256" key="1">
    <source>
        <dbReference type="ARBA" id="ARBA00022737"/>
    </source>
</evidence>
<dbReference type="SUPFAM" id="SSF48452">
    <property type="entry name" value="TPR-like"/>
    <property type="match status" value="1"/>
</dbReference>
<gene>
    <name evidence="5" type="ORF">HK105_204106</name>
</gene>
<feature type="repeat" description="TPR" evidence="3">
    <location>
        <begin position="92"/>
        <end position="125"/>
    </location>
</feature>
<dbReference type="EMBL" id="JADGIZ020000017">
    <property type="protein sequence ID" value="KAL2916350.1"/>
    <property type="molecule type" value="Genomic_DNA"/>
</dbReference>
<organism evidence="5 6">
    <name type="scientific">Polyrhizophydium stewartii</name>
    <dbReference type="NCBI Taxonomy" id="2732419"/>
    <lineage>
        <taxon>Eukaryota</taxon>
        <taxon>Fungi</taxon>
        <taxon>Fungi incertae sedis</taxon>
        <taxon>Chytridiomycota</taxon>
        <taxon>Chytridiomycota incertae sedis</taxon>
        <taxon>Chytridiomycetes</taxon>
        <taxon>Rhizophydiales</taxon>
        <taxon>Rhizophydiales incertae sedis</taxon>
        <taxon>Polyrhizophydium</taxon>
    </lineage>
</organism>
<dbReference type="Gene3D" id="1.25.40.10">
    <property type="entry name" value="Tetratricopeptide repeat domain"/>
    <property type="match status" value="1"/>
</dbReference>
<dbReference type="Pfam" id="PF13432">
    <property type="entry name" value="TPR_16"/>
    <property type="match status" value="1"/>
</dbReference>